<dbReference type="Proteomes" id="UP000215902">
    <property type="component" value="Unassembled WGS sequence"/>
</dbReference>
<dbReference type="Gene3D" id="3.30.980.10">
    <property type="entry name" value="Threonyl-trna Synthetase, Chain A, domain 2"/>
    <property type="match status" value="1"/>
</dbReference>
<dbReference type="InterPro" id="IPR018163">
    <property type="entry name" value="Thr/Ala-tRNA-synth_IIc_edit"/>
</dbReference>
<organism evidence="2 3">
    <name type="scientific">Macrostomum lignano</name>
    <dbReference type="NCBI Taxonomy" id="282301"/>
    <lineage>
        <taxon>Eukaryota</taxon>
        <taxon>Metazoa</taxon>
        <taxon>Spiralia</taxon>
        <taxon>Lophotrochozoa</taxon>
        <taxon>Platyhelminthes</taxon>
        <taxon>Rhabditophora</taxon>
        <taxon>Macrostomorpha</taxon>
        <taxon>Macrostomida</taxon>
        <taxon>Macrostomidae</taxon>
        <taxon>Macrostomum</taxon>
    </lineage>
</organism>
<evidence type="ECO:0000313" key="3">
    <source>
        <dbReference type="Proteomes" id="UP000215902"/>
    </source>
</evidence>
<dbReference type="STRING" id="282301.A0A267F058"/>
<keyword evidence="3" id="KW-1185">Reference proteome</keyword>
<dbReference type="SUPFAM" id="SSF55186">
    <property type="entry name" value="ThrRS/AlaRS common domain"/>
    <property type="match status" value="1"/>
</dbReference>
<reference evidence="2 3" key="1">
    <citation type="submission" date="2017-06" db="EMBL/GenBank/DDBJ databases">
        <title>A platform for efficient transgenesis in Macrostomum lignano, a flatworm model organism for stem cell research.</title>
        <authorList>
            <person name="Berezikov E."/>
        </authorList>
    </citation>
    <scope>NUCLEOTIDE SEQUENCE [LARGE SCALE GENOMIC DNA]</scope>
    <source>
        <strain evidence="2">DV1</strain>
        <tissue evidence="2">Whole organism</tissue>
    </source>
</reference>
<dbReference type="AlphaFoldDB" id="A0A267F058"/>
<proteinExistence type="predicted"/>
<dbReference type="OrthoDB" id="5870821at2759"/>
<gene>
    <name evidence="2" type="ORF">BOX15_Mlig031240g1</name>
</gene>
<dbReference type="GO" id="GO:0000166">
    <property type="term" value="F:nucleotide binding"/>
    <property type="evidence" value="ECO:0007669"/>
    <property type="project" value="InterPro"/>
</dbReference>
<evidence type="ECO:0000313" key="2">
    <source>
        <dbReference type="EMBL" id="PAA67128.1"/>
    </source>
</evidence>
<sequence>MSLPVTLHRQLPTVKKLLLQTQPWRPGSSAVASLATNKEQRQHRLSVFLAEQERQRSAKTATTEAAIEVSTAEKLSKSVSLKLNAASTPLDVAKQLDEAAQDGGGGNLVRDSALAVVDEQYYWSMRRPLKKSCLLRFIPLMRGSPASRQEAVDMKAGNNALWRSGAMLLGSVFETAFKEEYRVQLVSSPPPHFSTGSFVYDCRVTKDQALQHSVLQLTGGHCLSAWAPSRAELRALSRAALPLLSADAPFEWLELPLPVALDMFKHNPFKLAAAKRAASASAAAAHSVSGPQRQQQPAASVAVYKVGDFVDLLGQGPLLSRTGQIASLLFAAVHRIESADYGSLARVQGIATAAGMSPAEVADWADAALEKASELNSTFPPSEQPQIGAAASKPAAAAAAR</sequence>
<name>A0A267F058_9PLAT</name>
<comment type="caution">
    <text evidence="2">The sequence shown here is derived from an EMBL/GenBank/DDBJ whole genome shotgun (WGS) entry which is preliminary data.</text>
</comment>
<accession>A0A267F058</accession>
<feature type="compositionally biased region" description="Polar residues" evidence="1">
    <location>
        <begin position="375"/>
        <end position="385"/>
    </location>
</feature>
<feature type="region of interest" description="Disordered" evidence="1">
    <location>
        <begin position="375"/>
        <end position="401"/>
    </location>
</feature>
<protein>
    <submittedName>
        <fullName evidence="2">Uncharacterized protein</fullName>
    </submittedName>
</protein>
<feature type="compositionally biased region" description="Low complexity" evidence="1">
    <location>
        <begin position="389"/>
        <end position="401"/>
    </location>
</feature>
<evidence type="ECO:0000256" key="1">
    <source>
        <dbReference type="SAM" id="MobiDB-lite"/>
    </source>
</evidence>
<dbReference type="EMBL" id="NIVC01001505">
    <property type="protein sequence ID" value="PAA67128.1"/>
    <property type="molecule type" value="Genomic_DNA"/>
</dbReference>